<feature type="transmembrane region" description="Helical" evidence="13">
    <location>
        <begin position="480"/>
        <end position="498"/>
    </location>
</feature>
<comment type="function">
    <text evidence="13">Required for the insertion and/or proper folding and/or complex formation of integral membrane proteins into the membrane. Involved in integration of membrane proteins that insert both dependently and independently of the Sec translocase complex, as well as at least some lipoproteins. Aids folding of multispanning membrane proteins.</text>
</comment>
<dbReference type="PANTHER" id="PTHR12428:SF65">
    <property type="entry name" value="CYTOCHROME C OXIDASE ASSEMBLY PROTEIN COX18, MITOCHONDRIAL"/>
    <property type="match status" value="1"/>
</dbReference>
<dbReference type="InterPro" id="IPR047196">
    <property type="entry name" value="YidC_ALB_C"/>
</dbReference>
<dbReference type="HAMAP" id="MF_01810">
    <property type="entry name" value="YidC_type1"/>
    <property type="match status" value="1"/>
</dbReference>
<keyword evidence="9 13" id="KW-0472">Membrane</keyword>
<dbReference type="Proteomes" id="UP001499959">
    <property type="component" value="Unassembled WGS sequence"/>
</dbReference>
<feature type="transmembrane region" description="Helical" evidence="13">
    <location>
        <begin position="437"/>
        <end position="460"/>
    </location>
</feature>
<dbReference type="InterPro" id="IPR028055">
    <property type="entry name" value="YidC/Oxa/ALB_C"/>
</dbReference>
<keyword evidence="7 13" id="KW-0653">Protein transport</keyword>
<gene>
    <name evidence="13 16" type="primary">yidC</name>
    <name evidence="16" type="ORF">GCM10023307_13060</name>
</gene>
<evidence type="ECO:0000256" key="7">
    <source>
        <dbReference type="ARBA" id="ARBA00022927"/>
    </source>
</evidence>
<evidence type="ECO:0000256" key="8">
    <source>
        <dbReference type="ARBA" id="ARBA00022989"/>
    </source>
</evidence>
<dbReference type="PANTHER" id="PTHR12428">
    <property type="entry name" value="OXA1"/>
    <property type="match status" value="1"/>
</dbReference>
<sequence length="566" mass="63845">MNQLRTFLIFAWVLVAIILWMEWNKEQRQPAQVAATQVTTPTTQPQGLPAPTLAGAVPTVSAPAVQGQPTMAATPAPEAAAPTFTLTNDVLRIVLDGGNVRRAELLKYRTSRAPDAPQVRLFDDTPKNFYIAQSGWTSDQGAPGHNGGFVAEQSATDLRLADGAKDVSARFVWTGADGVTIRRTYTLARGEYALKVRDEIVNRGAKPWTGYVYRQLTRLPHDFKRSMFNPETFAFSGAAWYTPAEKYEKRGYDAFLDDEQLEQIDAKNVQGGWIALLQHYFFAAWIPQTDQKANYELAQGADMYGINATGPQFTVAPGTQTSTEAKLWMGPKLQDKLAAQAPGFDLTLDYGIFTFLAKPIHWLLAQLHKLTHNWGFAIILLVLLIKLALYPLSAAQYKSMAKMRKFQPRIQQLKERYGDDKQKFQMAMLELYKKEKINPAGGCLPILIQMPVFLALYWVLIESVELRQAPWMLWIQDLTARDPFFILPVINAAVMWFTQKMTPMVGVDPIQQRMFQMMPIIFGVMFAFFPAGLVLYWVTNGTLGMLQQWWMMRLYGDKSTQTVAKS</sequence>
<name>A0ABP9B225_9GAMM</name>
<dbReference type="EMBL" id="BAABJE010000005">
    <property type="protein sequence ID" value="GAA4789291.1"/>
    <property type="molecule type" value="Genomic_DNA"/>
</dbReference>
<protein>
    <recommendedName>
        <fullName evidence="3 13">Membrane protein insertase YidC</fullName>
    </recommendedName>
    <alternativeName>
        <fullName evidence="12 13">Foldase YidC</fullName>
    </alternativeName>
    <alternativeName>
        <fullName evidence="11 13">Membrane integrase YidC</fullName>
    </alternativeName>
    <alternativeName>
        <fullName evidence="13">Membrane protein YidC</fullName>
    </alternativeName>
</protein>
<dbReference type="InterPro" id="IPR001708">
    <property type="entry name" value="YidC/ALB3/OXA1/COX18"/>
</dbReference>
<dbReference type="CDD" id="cd19961">
    <property type="entry name" value="EcYidC-like_peri"/>
    <property type="match status" value="1"/>
</dbReference>
<comment type="similarity">
    <text evidence="2 13">Belongs to the OXA1/ALB3/YidC family. Type 1 subfamily.</text>
</comment>
<comment type="subunit">
    <text evidence="13">Interacts with the Sec translocase complex via SecD. Specifically interacts with transmembrane segments of nascent integral membrane proteins during membrane integration.</text>
</comment>
<feature type="domain" description="Membrane insertase YidC N-terminal" evidence="15">
    <location>
        <begin position="85"/>
        <end position="363"/>
    </location>
</feature>
<feature type="transmembrane region" description="Helical" evidence="13">
    <location>
        <begin position="7"/>
        <end position="23"/>
    </location>
</feature>
<evidence type="ECO:0000313" key="17">
    <source>
        <dbReference type="Proteomes" id="UP001499959"/>
    </source>
</evidence>
<dbReference type="PRINTS" id="PR01900">
    <property type="entry name" value="YIDCPROTEIN"/>
</dbReference>
<evidence type="ECO:0000256" key="4">
    <source>
        <dbReference type="ARBA" id="ARBA00022448"/>
    </source>
</evidence>
<comment type="caution">
    <text evidence="16">The sequence shown here is derived from an EMBL/GenBank/DDBJ whole genome shotgun (WGS) entry which is preliminary data.</text>
</comment>
<dbReference type="PRINTS" id="PR00701">
    <property type="entry name" value="60KDINNERMP"/>
</dbReference>
<evidence type="ECO:0000259" key="14">
    <source>
        <dbReference type="Pfam" id="PF02096"/>
    </source>
</evidence>
<dbReference type="Pfam" id="PF14849">
    <property type="entry name" value="YidC_periplas"/>
    <property type="match status" value="1"/>
</dbReference>
<dbReference type="InterPro" id="IPR038221">
    <property type="entry name" value="YidC_periplasmic_sf"/>
</dbReference>
<evidence type="ECO:0000256" key="13">
    <source>
        <dbReference type="HAMAP-Rule" id="MF_01810"/>
    </source>
</evidence>
<dbReference type="RefSeq" id="WP_345302510.1">
    <property type="nucleotide sequence ID" value="NZ_BAABJE010000005.1"/>
</dbReference>
<evidence type="ECO:0000313" key="16">
    <source>
        <dbReference type="EMBL" id="GAA4789291.1"/>
    </source>
</evidence>
<evidence type="ECO:0000256" key="5">
    <source>
        <dbReference type="ARBA" id="ARBA00022475"/>
    </source>
</evidence>
<dbReference type="CDD" id="cd20070">
    <property type="entry name" value="5TM_YidC_Alb3"/>
    <property type="match status" value="1"/>
</dbReference>
<dbReference type="NCBIfam" id="TIGR03593">
    <property type="entry name" value="yidC_nterm"/>
    <property type="match status" value="1"/>
</dbReference>
<keyword evidence="17" id="KW-1185">Reference proteome</keyword>
<proteinExistence type="inferred from homology"/>
<evidence type="ECO:0000256" key="3">
    <source>
        <dbReference type="ARBA" id="ARBA00015325"/>
    </source>
</evidence>
<keyword evidence="4 13" id="KW-0813">Transport</keyword>
<keyword evidence="8 13" id="KW-1133">Transmembrane helix</keyword>
<evidence type="ECO:0000256" key="10">
    <source>
        <dbReference type="ARBA" id="ARBA00023186"/>
    </source>
</evidence>
<reference evidence="17" key="1">
    <citation type="journal article" date="2019" name="Int. J. Syst. Evol. Microbiol.">
        <title>The Global Catalogue of Microorganisms (GCM) 10K type strain sequencing project: providing services to taxonomists for standard genome sequencing and annotation.</title>
        <authorList>
            <consortium name="The Broad Institute Genomics Platform"/>
            <consortium name="The Broad Institute Genome Sequencing Center for Infectious Disease"/>
            <person name="Wu L."/>
            <person name="Ma J."/>
        </authorList>
    </citation>
    <scope>NUCLEOTIDE SEQUENCE [LARGE SCALE GENOMIC DNA]</scope>
    <source>
        <strain evidence="17">JCM 18204</strain>
    </source>
</reference>
<dbReference type="NCBIfam" id="NF002352">
    <property type="entry name" value="PRK01318.1-3"/>
    <property type="match status" value="1"/>
</dbReference>
<evidence type="ECO:0000259" key="15">
    <source>
        <dbReference type="Pfam" id="PF14849"/>
    </source>
</evidence>
<evidence type="ECO:0000256" key="12">
    <source>
        <dbReference type="ARBA" id="ARBA00033342"/>
    </source>
</evidence>
<evidence type="ECO:0000256" key="1">
    <source>
        <dbReference type="ARBA" id="ARBA00004429"/>
    </source>
</evidence>
<keyword evidence="10 13" id="KW-0143">Chaperone</keyword>
<comment type="subcellular location">
    <subcellularLocation>
        <location evidence="1">Cell inner membrane</location>
        <topology evidence="1">Multi-pass membrane protein</topology>
    </subcellularLocation>
    <subcellularLocation>
        <location evidence="13">Cell membrane</location>
        <topology evidence="13">Multi-pass membrane protein</topology>
    </subcellularLocation>
</comment>
<keyword evidence="5 13" id="KW-1003">Cell membrane</keyword>
<feature type="transmembrane region" description="Helical" evidence="13">
    <location>
        <begin position="519"/>
        <end position="539"/>
    </location>
</feature>
<dbReference type="Pfam" id="PF02096">
    <property type="entry name" value="60KD_IMP"/>
    <property type="match status" value="1"/>
</dbReference>
<dbReference type="InterPro" id="IPR028053">
    <property type="entry name" value="Membr_insert_YidC_N"/>
</dbReference>
<feature type="domain" description="Membrane insertase YidC/Oxa/ALB C-terminal" evidence="14">
    <location>
        <begin position="374"/>
        <end position="553"/>
    </location>
</feature>
<dbReference type="InterPro" id="IPR019998">
    <property type="entry name" value="Membr_insert_YidC"/>
</dbReference>
<organism evidence="16 17">
    <name type="scientific">Lysobacter hankyongensis</name>
    <dbReference type="NCBI Taxonomy" id="1176535"/>
    <lineage>
        <taxon>Bacteria</taxon>
        <taxon>Pseudomonadati</taxon>
        <taxon>Pseudomonadota</taxon>
        <taxon>Gammaproteobacteria</taxon>
        <taxon>Lysobacterales</taxon>
        <taxon>Lysobacteraceae</taxon>
        <taxon>Lysobacter</taxon>
    </lineage>
</organism>
<dbReference type="NCBIfam" id="TIGR03592">
    <property type="entry name" value="yidC_oxa1_cterm"/>
    <property type="match status" value="1"/>
</dbReference>
<dbReference type="Gene3D" id="2.70.98.90">
    <property type="match status" value="1"/>
</dbReference>
<keyword evidence="6 13" id="KW-0812">Transmembrane</keyword>
<evidence type="ECO:0000256" key="9">
    <source>
        <dbReference type="ARBA" id="ARBA00023136"/>
    </source>
</evidence>
<evidence type="ECO:0000256" key="2">
    <source>
        <dbReference type="ARBA" id="ARBA00010527"/>
    </source>
</evidence>
<evidence type="ECO:0000256" key="6">
    <source>
        <dbReference type="ARBA" id="ARBA00022692"/>
    </source>
</evidence>
<accession>A0ABP9B225</accession>
<feature type="transmembrane region" description="Helical" evidence="13">
    <location>
        <begin position="374"/>
        <end position="395"/>
    </location>
</feature>
<dbReference type="NCBIfam" id="NF002353">
    <property type="entry name" value="PRK01318.1-4"/>
    <property type="match status" value="1"/>
</dbReference>
<evidence type="ECO:0000256" key="11">
    <source>
        <dbReference type="ARBA" id="ARBA00033245"/>
    </source>
</evidence>